<feature type="compositionally biased region" description="Polar residues" evidence="1">
    <location>
        <begin position="327"/>
        <end position="361"/>
    </location>
</feature>
<protein>
    <recommendedName>
        <fullName evidence="5">Vacuolar membrane protein</fullName>
    </recommendedName>
</protein>
<dbReference type="Pfam" id="PF16944">
    <property type="entry name" value="KCH"/>
    <property type="match status" value="1"/>
</dbReference>
<sequence>MGCCGGDREKGPVSEEQKWDYITLDDFKSKGCLTPFSYAWLWILIIIAIGVYAADTFTAIQLLAFNRWSSEVQPAIPFSVSKWIFAVCIIISVVLLAYESLRALRVVQRGGVADSYLDPIAVIWQSIRPGSGRGWRRFLVFAELTKSKKGVDYTALFVYFQFKGALRIVLAEGPRQVINGITLYSVFRLNLLPDGKNAPTDGHSGIQQFWQNLEVLADKDKKQAVILASMLFTLVIWVITAILLLIAIVLYILFLWHYIPSADGSLTRYCRRKIDSRLDSIVSKKTRKALEKQEAKRRKEERKAMKNGETFAKPTLPDLDDDKDSFISRTETMSSKPTLARTDTSFTNASTPTIPQMTRQPTLPDVSGRPAPSRSATGSSYASNAPLLTNTGGMGYSDEPVPTLPTPISAASERDYFSSPSDYHPGPPSRSLTGSTQRSYGPPSGTPGPYGPNGPITRPPTAQSRRGPTPGPPALQRVQTSETMNSNFSRRAPGTGPVTPISPFNDPRDSPPEYFGPSYEMSPVRTSPPGGTPMGAVYDYQRPPTRTGPSPAPSFASAPGSRPPPRSIPERSGTAPPRPSATPAPANGGYVAFNPNMHAPAAPPSSGTPAPPPIRNFSSPVHAAPRANTAQDFEAPTRSFTSPVMPRLPEGPTGRSGTAPGGYGGAEW</sequence>
<dbReference type="EMBL" id="ML978127">
    <property type="protein sequence ID" value="KAF2097708.1"/>
    <property type="molecule type" value="Genomic_DNA"/>
</dbReference>
<feature type="compositionally biased region" description="Polar residues" evidence="1">
    <location>
        <begin position="430"/>
        <end position="439"/>
    </location>
</feature>
<feature type="transmembrane region" description="Helical" evidence="2">
    <location>
        <begin position="83"/>
        <end position="101"/>
    </location>
</feature>
<feature type="transmembrane region" description="Helical" evidence="2">
    <location>
        <begin position="38"/>
        <end position="63"/>
    </location>
</feature>
<reference evidence="3" key="1">
    <citation type="journal article" date="2020" name="Stud. Mycol.">
        <title>101 Dothideomycetes genomes: a test case for predicting lifestyles and emergence of pathogens.</title>
        <authorList>
            <person name="Haridas S."/>
            <person name="Albert R."/>
            <person name="Binder M."/>
            <person name="Bloem J."/>
            <person name="Labutti K."/>
            <person name="Salamov A."/>
            <person name="Andreopoulos B."/>
            <person name="Baker S."/>
            <person name="Barry K."/>
            <person name="Bills G."/>
            <person name="Bluhm B."/>
            <person name="Cannon C."/>
            <person name="Castanera R."/>
            <person name="Culley D."/>
            <person name="Daum C."/>
            <person name="Ezra D."/>
            <person name="Gonzalez J."/>
            <person name="Henrissat B."/>
            <person name="Kuo A."/>
            <person name="Liang C."/>
            <person name="Lipzen A."/>
            <person name="Lutzoni F."/>
            <person name="Magnuson J."/>
            <person name="Mondo S."/>
            <person name="Nolan M."/>
            <person name="Ohm R."/>
            <person name="Pangilinan J."/>
            <person name="Park H.-J."/>
            <person name="Ramirez L."/>
            <person name="Alfaro M."/>
            <person name="Sun H."/>
            <person name="Tritt A."/>
            <person name="Yoshinaga Y."/>
            <person name="Zwiers L.-H."/>
            <person name="Turgeon B."/>
            <person name="Goodwin S."/>
            <person name="Spatafora J."/>
            <person name="Crous P."/>
            <person name="Grigoriev I."/>
        </authorList>
    </citation>
    <scope>NUCLEOTIDE SEQUENCE</scope>
    <source>
        <strain evidence="3">CBS 133067</strain>
    </source>
</reference>
<keyword evidence="2" id="KW-0812">Transmembrane</keyword>
<evidence type="ECO:0000313" key="3">
    <source>
        <dbReference type="EMBL" id="KAF2097708.1"/>
    </source>
</evidence>
<name>A0A9P4M568_9PEZI</name>
<dbReference type="PANTHER" id="PTHR36424">
    <property type="entry name" value="PHEROMONE-REGULATED MEMBRANE PROTEIN 6"/>
    <property type="match status" value="1"/>
</dbReference>
<feature type="compositionally biased region" description="Polar residues" evidence="1">
    <location>
        <begin position="374"/>
        <end position="391"/>
    </location>
</feature>
<evidence type="ECO:0000256" key="2">
    <source>
        <dbReference type="SAM" id="Phobius"/>
    </source>
</evidence>
<proteinExistence type="predicted"/>
<dbReference type="GO" id="GO:0015079">
    <property type="term" value="F:potassium ion transmembrane transporter activity"/>
    <property type="evidence" value="ECO:0007669"/>
    <property type="project" value="InterPro"/>
</dbReference>
<keyword evidence="4" id="KW-1185">Reference proteome</keyword>
<accession>A0A9P4M568</accession>
<evidence type="ECO:0008006" key="5">
    <source>
        <dbReference type="Google" id="ProtNLM"/>
    </source>
</evidence>
<keyword evidence="2" id="KW-0472">Membrane</keyword>
<evidence type="ECO:0000313" key="4">
    <source>
        <dbReference type="Proteomes" id="UP000799772"/>
    </source>
</evidence>
<feature type="region of interest" description="Disordered" evidence="1">
    <location>
        <begin position="289"/>
        <end position="668"/>
    </location>
</feature>
<feature type="transmembrane region" description="Helical" evidence="2">
    <location>
        <begin position="226"/>
        <end position="259"/>
    </location>
</feature>
<dbReference type="OrthoDB" id="436496at2759"/>
<dbReference type="PANTHER" id="PTHR36424:SF1">
    <property type="entry name" value="LOW AFFINITY K(+) TRANSPORTER 1-RELATED"/>
    <property type="match status" value="1"/>
</dbReference>
<dbReference type="InterPro" id="IPR031606">
    <property type="entry name" value="Kch1/2"/>
</dbReference>
<feature type="compositionally biased region" description="Basic and acidic residues" evidence="1">
    <location>
        <begin position="289"/>
        <end position="306"/>
    </location>
</feature>
<feature type="compositionally biased region" description="Polar residues" evidence="1">
    <location>
        <begin position="477"/>
        <end position="489"/>
    </location>
</feature>
<keyword evidence="2" id="KW-1133">Transmembrane helix</keyword>
<evidence type="ECO:0000256" key="1">
    <source>
        <dbReference type="SAM" id="MobiDB-lite"/>
    </source>
</evidence>
<organism evidence="3 4">
    <name type="scientific">Rhizodiscina lignyota</name>
    <dbReference type="NCBI Taxonomy" id="1504668"/>
    <lineage>
        <taxon>Eukaryota</taxon>
        <taxon>Fungi</taxon>
        <taxon>Dikarya</taxon>
        <taxon>Ascomycota</taxon>
        <taxon>Pezizomycotina</taxon>
        <taxon>Dothideomycetes</taxon>
        <taxon>Pleosporomycetidae</taxon>
        <taxon>Aulographales</taxon>
        <taxon>Rhizodiscinaceae</taxon>
        <taxon>Rhizodiscina</taxon>
    </lineage>
</organism>
<comment type="caution">
    <text evidence="3">The sequence shown here is derived from an EMBL/GenBank/DDBJ whole genome shotgun (WGS) entry which is preliminary data.</text>
</comment>
<feature type="compositionally biased region" description="Gly residues" evidence="1">
    <location>
        <begin position="659"/>
        <end position="668"/>
    </location>
</feature>
<dbReference type="AlphaFoldDB" id="A0A9P4M568"/>
<dbReference type="GO" id="GO:0005886">
    <property type="term" value="C:plasma membrane"/>
    <property type="evidence" value="ECO:0007669"/>
    <property type="project" value="InterPro"/>
</dbReference>
<gene>
    <name evidence="3" type="ORF">NA57DRAFT_76518</name>
</gene>
<dbReference type="Proteomes" id="UP000799772">
    <property type="component" value="Unassembled WGS sequence"/>
</dbReference>